<feature type="compositionally biased region" description="Polar residues" evidence="1">
    <location>
        <begin position="129"/>
        <end position="141"/>
    </location>
</feature>
<feature type="compositionally biased region" description="Low complexity" evidence="1">
    <location>
        <begin position="106"/>
        <end position="128"/>
    </location>
</feature>
<sequence>PPRFTPHLVLFLTSGTIRANQRPFFEGLEAADTCSICSQLALKEAVSFLADNLMPRIGPFYTPEALYWNQLVIAYNALCRTTLVQEWPEGTLNETIIQGLAPTGASPSAPNATLPSAASATPSTLANTGSTRPNGQAHNRASNMEWMSVSSMVVLVGGMLISSAL</sequence>
<reference evidence="2" key="1">
    <citation type="journal article" date="2020" name="Fungal Divers.">
        <title>Resolving the Mortierellaceae phylogeny through synthesis of multi-gene phylogenetics and phylogenomics.</title>
        <authorList>
            <person name="Vandepol N."/>
            <person name="Liber J."/>
            <person name="Desiro A."/>
            <person name="Na H."/>
            <person name="Kennedy M."/>
            <person name="Barry K."/>
            <person name="Grigoriev I.V."/>
            <person name="Miller A.N."/>
            <person name="O'Donnell K."/>
            <person name="Stajich J.E."/>
            <person name="Bonito G."/>
        </authorList>
    </citation>
    <scope>NUCLEOTIDE SEQUENCE</scope>
    <source>
        <strain evidence="2">CK1249</strain>
    </source>
</reference>
<name>A0A9P6IQF3_MORAP</name>
<comment type="caution">
    <text evidence="2">The sequence shown here is derived from an EMBL/GenBank/DDBJ whole genome shotgun (WGS) entry which is preliminary data.</text>
</comment>
<feature type="region of interest" description="Disordered" evidence="1">
    <location>
        <begin position="106"/>
        <end position="141"/>
    </location>
</feature>
<evidence type="ECO:0000313" key="2">
    <source>
        <dbReference type="EMBL" id="KAF9944300.1"/>
    </source>
</evidence>
<organism evidence="2 3">
    <name type="scientific">Mortierella alpina</name>
    <name type="common">Oleaginous fungus</name>
    <name type="synonym">Mortierella renispora</name>
    <dbReference type="NCBI Taxonomy" id="64518"/>
    <lineage>
        <taxon>Eukaryota</taxon>
        <taxon>Fungi</taxon>
        <taxon>Fungi incertae sedis</taxon>
        <taxon>Mucoromycota</taxon>
        <taxon>Mortierellomycotina</taxon>
        <taxon>Mortierellomycetes</taxon>
        <taxon>Mortierellales</taxon>
        <taxon>Mortierellaceae</taxon>
        <taxon>Mortierella</taxon>
    </lineage>
</organism>
<dbReference type="Proteomes" id="UP000738359">
    <property type="component" value="Unassembled WGS sequence"/>
</dbReference>
<accession>A0A9P6IQF3</accession>
<protein>
    <submittedName>
        <fullName evidence="2">Uncharacterized protein</fullName>
    </submittedName>
</protein>
<evidence type="ECO:0000313" key="3">
    <source>
        <dbReference type="Proteomes" id="UP000738359"/>
    </source>
</evidence>
<evidence type="ECO:0000256" key="1">
    <source>
        <dbReference type="SAM" id="MobiDB-lite"/>
    </source>
</evidence>
<feature type="non-terminal residue" evidence="2">
    <location>
        <position position="1"/>
    </location>
</feature>
<proteinExistence type="predicted"/>
<gene>
    <name evidence="2" type="ORF">BGZ70_004815</name>
</gene>
<dbReference type="OrthoDB" id="2421678at2759"/>
<dbReference type="AlphaFoldDB" id="A0A9P6IQF3"/>
<dbReference type="EMBL" id="JAAAHY010002523">
    <property type="protein sequence ID" value="KAF9944300.1"/>
    <property type="molecule type" value="Genomic_DNA"/>
</dbReference>
<keyword evidence="3" id="KW-1185">Reference proteome</keyword>